<keyword evidence="1" id="KW-0732">Signal</keyword>
<reference evidence="2 3" key="1">
    <citation type="submission" date="2024-06" db="EMBL/GenBank/DDBJ databases">
        <authorList>
            <person name="Woo H."/>
        </authorList>
    </citation>
    <scope>NUCLEOTIDE SEQUENCE [LARGE SCALE GENOMIC DNA]</scope>
    <source>
        <strain evidence="2 3">Si-c</strain>
    </source>
</reference>
<keyword evidence="3" id="KW-1185">Reference proteome</keyword>
<evidence type="ECO:0000256" key="1">
    <source>
        <dbReference type="SAM" id="SignalP"/>
    </source>
</evidence>
<sequence length="164" mass="17411">MRLLRCLVLLALAVGLAACGPQRKSVFPPSLTVQQMQVLPNGTWRLTVRIQNNSYGGMDFSAINGSLQVAREMPVRLHATFDLDIPSFAGDVTTIDVLPTPAMGSALAAVAAKGSAGSLAYAIGGTIHAQPDLADHPDNKNAQDFPFQHNDFLSPVPGIANTYR</sequence>
<name>A0ABV3QFC9_9GAMM</name>
<dbReference type="EMBL" id="JBFOHK010000003">
    <property type="protein sequence ID" value="MEW9572422.1"/>
    <property type="molecule type" value="Genomic_DNA"/>
</dbReference>
<comment type="caution">
    <text evidence="2">The sequence shown here is derived from an EMBL/GenBank/DDBJ whole genome shotgun (WGS) entry which is preliminary data.</text>
</comment>
<organism evidence="2 3">
    <name type="scientific">Rhodanobacter lycopersici</name>
    <dbReference type="NCBI Taxonomy" id="3162487"/>
    <lineage>
        <taxon>Bacteria</taxon>
        <taxon>Pseudomonadati</taxon>
        <taxon>Pseudomonadota</taxon>
        <taxon>Gammaproteobacteria</taxon>
        <taxon>Lysobacterales</taxon>
        <taxon>Rhodanobacteraceae</taxon>
        <taxon>Rhodanobacter</taxon>
    </lineage>
</organism>
<dbReference type="Proteomes" id="UP001556220">
    <property type="component" value="Unassembled WGS sequence"/>
</dbReference>
<dbReference type="PROSITE" id="PS51257">
    <property type="entry name" value="PROKAR_LIPOPROTEIN"/>
    <property type="match status" value="1"/>
</dbReference>
<gene>
    <name evidence="2" type="ORF">ABQJ54_11735</name>
</gene>
<feature type="chain" id="PRO_5046869078" description="LEA type 2 family protein" evidence="1">
    <location>
        <begin position="18"/>
        <end position="164"/>
    </location>
</feature>
<evidence type="ECO:0000313" key="3">
    <source>
        <dbReference type="Proteomes" id="UP001556220"/>
    </source>
</evidence>
<protein>
    <recommendedName>
        <fullName evidence="4">LEA type 2 family protein</fullName>
    </recommendedName>
</protein>
<feature type="signal peptide" evidence="1">
    <location>
        <begin position="1"/>
        <end position="17"/>
    </location>
</feature>
<dbReference type="RefSeq" id="WP_367854494.1">
    <property type="nucleotide sequence ID" value="NZ_JBFOHK010000003.1"/>
</dbReference>
<evidence type="ECO:0000313" key="2">
    <source>
        <dbReference type="EMBL" id="MEW9572422.1"/>
    </source>
</evidence>
<proteinExistence type="predicted"/>
<evidence type="ECO:0008006" key="4">
    <source>
        <dbReference type="Google" id="ProtNLM"/>
    </source>
</evidence>
<accession>A0ABV3QFC9</accession>